<dbReference type="InterPro" id="IPR029063">
    <property type="entry name" value="SAM-dependent_MTases_sf"/>
</dbReference>
<evidence type="ECO:0000256" key="3">
    <source>
        <dbReference type="ARBA" id="ARBA00022691"/>
    </source>
</evidence>
<dbReference type="EMBL" id="MU150229">
    <property type="protein sequence ID" value="KAF9469574.1"/>
    <property type="molecule type" value="Genomic_DNA"/>
</dbReference>
<dbReference type="InterPro" id="IPR036388">
    <property type="entry name" value="WH-like_DNA-bd_sf"/>
</dbReference>
<dbReference type="GO" id="GO:0008171">
    <property type="term" value="F:O-methyltransferase activity"/>
    <property type="evidence" value="ECO:0007669"/>
    <property type="project" value="InterPro"/>
</dbReference>
<dbReference type="InterPro" id="IPR001077">
    <property type="entry name" value="COMT_C"/>
</dbReference>
<evidence type="ECO:0000256" key="4">
    <source>
        <dbReference type="PIRSR" id="PIRSR005739-1"/>
    </source>
</evidence>
<comment type="caution">
    <text evidence="6">The sequence shown here is derived from an EMBL/GenBank/DDBJ whole genome shotgun (WGS) entry which is preliminary data.</text>
</comment>
<evidence type="ECO:0000256" key="2">
    <source>
        <dbReference type="ARBA" id="ARBA00022679"/>
    </source>
</evidence>
<dbReference type="AlphaFoldDB" id="A0A9P5YJ74"/>
<protein>
    <submittedName>
        <fullName evidence="6">S-adenosyl-L-methionine-dependent methyltransferase</fullName>
    </submittedName>
</protein>
<dbReference type="OrthoDB" id="1606438at2759"/>
<dbReference type="Pfam" id="PF00891">
    <property type="entry name" value="Methyltransf_2"/>
    <property type="match status" value="1"/>
</dbReference>
<dbReference type="InterPro" id="IPR036390">
    <property type="entry name" value="WH_DNA-bd_sf"/>
</dbReference>
<evidence type="ECO:0000259" key="5">
    <source>
        <dbReference type="Pfam" id="PF00891"/>
    </source>
</evidence>
<keyword evidence="3" id="KW-0949">S-adenosyl-L-methionine</keyword>
<keyword evidence="7" id="KW-1185">Reference proteome</keyword>
<dbReference type="PANTHER" id="PTHR43712">
    <property type="entry name" value="PUTATIVE (AFU_ORTHOLOGUE AFUA_4G14580)-RELATED"/>
    <property type="match status" value="1"/>
</dbReference>
<name>A0A9P5YJ74_9AGAR</name>
<dbReference type="Gene3D" id="3.40.50.150">
    <property type="entry name" value="Vaccinia Virus protein VP39"/>
    <property type="match status" value="1"/>
</dbReference>
<organism evidence="6 7">
    <name type="scientific">Collybia nuda</name>
    <dbReference type="NCBI Taxonomy" id="64659"/>
    <lineage>
        <taxon>Eukaryota</taxon>
        <taxon>Fungi</taxon>
        <taxon>Dikarya</taxon>
        <taxon>Basidiomycota</taxon>
        <taxon>Agaricomycotina</taxon>
        <taxon>Agaricomycetes</taxon>
        <taxon>Agaricomycetidae</taxon>
        <taxon>Agaricales</taxon>
        <taxon>Tricholomatineae</taxon>
        <taxon>Clitocybaceae</taxon>
        <taxon>Collybia</taxon>
    </lineage>
</organism>
<accession>A0A9P5YJ74</accession>
<dbReference type="SUPFAM" id="SSF46785">
    <property type="entry name" value="Winged helix' DNA-binding domain"/>
    <property type="match status" value="1"/>
</dbReference>
<feature type="domain" description="O-methyltransferase C-terminal" evidence="5">
    <location>
        <begin position="185"/>
        <end position="394"/>
    </location>
</feature>
<evidence type="ECO:0000256" key="1">
    <source>
        <dbReference type="ARBA" id="ARBA00022603"/>
    </source>
</evidence>
<keyword evidence="2" id="KW-0808">Transferase</keyword>
<dbReference type="Gene3D" id="1.10.10.10">
    <property type="entry name" value="Winged helix-like DNA-binding domain superfamily/Winged helix DNA-binding domain"/>
    <property type="match status" value="1"/>
</dbReference>
<dbReference type="PROSITE" id="PS51683">
    <property type="entry name" value="SAM_OMT_II"/>
    <property type="match status" value="1"/>
</dbReference>
<dbReference type="InterPro" id="IPR016461">
    <property type="entry name" value="COMT-like"/>
</dbReference>
<dbReference type="SUPFAM" id="SSF53335">
    <property type="entry name" value="S-adenosyl-L-methionine-dependent methyltransferases"/>
    <property type="match status" value="1"/>
</dbReference>
<dbReference type="PANTHER" id="PTHR43712:SF2">
    <property type="entry name" value="O-METHYLTRANSFERASE CICE"/>
    <property type="match status" value="1"/>
</dbReference>
<dbReference type="PIRSF" id="PIRSF005739">
    <property type="entry name" value="O-mtase"/>
    <property type="match status" value="1"/>
</dbReference>
<evidence type="ECO:0000313" key="7">
    <source>
        <dbReference type="Proteomes" id="UP000807353"/>
    </source>
</evidence>
<reference evidence="6" key="1">
    <citation type="submission" date="2020-11" db="EMBL/GenBank/DDBJ databases">
        <authorList>
            <consortium name="DOE Joint Genome Institute"/>
            <person name="Ahrendt S."/>
            <person name="Riley R."/>
            <person name="Andreopoulos W."/>
            <person name="Labutti K."/>
            <person name="Pangilinan J."/>
            <person name="Ruiz-Duenas F.J."/>
            <person name="Barrasa J.M."/>
            <person name="Sanchez-Garcia M."/>
            <person name="Camarero S."/>
            <person name="Miyauchi S."/>
            <person name="Serrano A."/>
            <person name="Linde D."/>
            <person name="Babiker R."/>
            <person name="Drula E."/>
            <person name="Ayuso-Fernandez I."/>
            <person name="Pacheco R."/>
            <person name="Padilla G."/>
            <person name="Ferreira P."/>
            <person name="Barriuso J."/>
            <person name="Kellner H."/>
            <person name="Castanera R."/>
            <person name="Alfaro M."/>
            <person name="Ramirez L."/>
            <person name="Pisabarro A.G."/>
            <person name="Kuo A."/>
            <person name="Tritt A."/>
            <person name="Lipzen A."/>
            <person name="He G."/>
            <person name="Yan M."/>
            <person name="Ng V."/>
            <person name="Cullen D."/>
            <person name="Martin F."/>
            <person name="Rosso M.-N."/>
            <person name="Henrissat B."/>
            <person name="Hibbett D."/>
            <person name="Martinez A.T."/>
            <person name="Grigoriev I.V."/>
        </authorList>
    </citation>
    <scope>NUCLEOTIDE SEQUENCE</scope>
    <source>
        <strain evidence="6">CBS 247.69</strain>
    </source>
</reference>
<keyword evidence="1 6" id="KW-0489">Methyltransferase</keyword>
<dbReference type="GO" id="GO:0032259">
    <property type="term" value="P:methylation"/>
    <property type="evidence" value="ECO:0007669"/>
    <property type="project" value="UniProtKB-KW"/>
</dbReference>
<feature type="active site" description="Proton acceptor" evidence="4">
    <location>
        <position position="319"/>
    </location>
</feature>
<sequence length="414" mass="45733">MNHLSQPLNPISIAEEILQLATSVISDPGVVTDPFVLYDAKNKMQDLCSKMLQSTLGRLEYTILLAESCQESSALGFVNALGIPDIIGDDAMSLAELGEKSGADIRFLAIAMSCLAKHDYFEETGGFGSQVYKNNYNSEVLRENHPESVKDAVGFVCDEGFKATSYLLEASKLPLKQEKRLPAVNVAFGFEKSVFEWMSDQAWRGKRMGKAMQQLHKMANGNVVVDYPWNNLASPIVDVGGGIGSLEMALVKDECNSSLEFTIFDIPTTIENAKTNWKSHSTPASTQITFVPGNFLAASLNETCIPQGQPTYLIRHVLHDWTDDQVVTILANVREAMLAAPKPGVIPKLVLCEMLLQESSSRFVRTTSMQLLALNNGITRKEAEMVRLVERSGFYVEKVHYMRSVDSIIEARPV</sequence>
<dbReference type="Proteomes" id="UP000807353">
    <property type="component" value="Unassembled WGS sequence"/>
</dbReference>
<gene>
    <name evidence="6" type="ORF">BDZ94DRAFT_9493</name>
</gene>
<proteinExistence type="predicted"/>
<evidence type="ECO:0000313" key="6">
    <source>
        <dbReference type="EMBL" id="KAF9469574.1"/>
    </source>
</evidence>